<keyword evidence="4" id="KW-1185">Reference proteome</keyword>
<sequence>MKRIVSVKVSPISERVISTTQSQRDLAKYESSNLTLSSNASEIYKDKNINVSKDIINLDCKVNNGSNLAIIDGRIIPTAHDAAKYKAWWEKGENIDNSATDSNLDNYDFNLKQSDLKYSAYPAVLINSPSLKGDSCIPFTFKIFEDLPKSATVVNKQSKDFLDTCFEDSTNESQVNYSWKKKENPNAACSFKRQDKLSKKTQYVIPIHSKNYNQESHSERVPVGPLLINIKTYDKTTDMPNTKKSRSYETLSNKLESTSKNQTQFLPHYDSICNQPPSIAKQMTNLESHRSSKITVDGSLSIANSSSEDKITSGKSDSFKKNTGKKVKSVYSRKISTISPHKCTKAFKDKCRYQLTASGKKKYKNVNATCSS</sequence>
<feature type="non-terminal residue" evidence="2">
    <location>
        <position position="372"/>
    </location>
</feature>
<evidence type="ECO:0000313" key="3">
    <source>
        <dbReference type="EMBL" id="GBM15110.1"/>
    </source>
</evidence>
<dbReference type="Proteomes" id="UP000499080">
    <property type="component" value="Unassembled WGS sequence"/>
</dbReference>
<evidence type="ECO:0000256" key="1">
    <source>
        <dbReference type="SAM" id="MobiDB-lite"/>
    </source>
</evidence>
<proteinExistence type="predicted"/>
<evidence type="ECO:0000313" key="2">
    <source>
        <dbReference type="EMBL" id="GBM15089.1"/>
    </source>
</evidence>
<organism evidence="2 4">
    <name type="scientific">Araneus ventricosus</name>
    <name type="common">Orbweaver spider</name>
    <name type="synonym">Epeira ventricosa</name>
    <dbReference type="NCBI Taxonomy" id="182803"/>
    <lineage>
        <taxon>Eukaryota</taxon>
        <taxon>Metazoa</taxon>
        <taxon>Ecdysozoa</taxon>
        <taxon>Arthropoda</taxon>
        <taxon>Chelicerata</taxon>
        <taxon>Arachnida</taxon>
        <taxon>Araneae</taxon>
        <taxon>Araneomorphae</taxon>
        <taxon>Entelegynae</taxon>
        <taxon>Araneoidea</taxon>
        <taxon>Araneidae</taxon>
        <taxon>Araneus</taxon>
    </lineage>
</organism>
<accession>A0A4Y2DFS5</accession>
<dbReference type="EMBL" id="BGPR01089388">
    <property type="protein sequence ID" value="GBM15110.1"/>
    <property type="molecule type" value="Genomic_DNA"/>
</dbReference>
<dbReference type="AlphaFoldDB" id="A0A4Y2DFS5"/>
<evidence type="ECO:0000313" key="4">
    <source>
        <dbReference type="Proteomes" id="UP000499080"/>
    </source>
</evidence>
<gene>
    <name evidence="3" type="ORF">AVEN_183789_1</name>
    <name evidence="2" type="ORF">AVEN_40477_1</name>
</gene>
<reference evidence="2 4" key="1">
    <citation type="journal article" date="2019" name="Sci. Rep.">
        <title>Orb-weaving spider Araneus ventricosus genome elucidates the spidroin gene catalogue.</title>
        <authorList>
            <person name="Kono N."/>
            <person name="Nakamura H."/>
            <person name="Ohtoshi R."/>
            <person name="Moran D.A.P."/>
            <person name="Shinohara A."/>
            <person name="Yoshida Y."/>
            <person name="Fujiwara M."/>
            <person name="Mori M."/>
            <person name="Tomita M."/>
            <person name="Arakawa K."/>
        </authorList>
    </citation>
    <scope>NUCLEOTIDE SEQUENCE [LARGE SCALE GENOMIC DNA]</scope>
</reference>
<protein>
    <submittedName>
        <fullName evidence="2">Uncharacterized protein</fullName>
    </submittedName>
</protein>
<feature type="compositionally biased region" description="Basic and acidic residues" evidence="1">
    <location>
        <begin position="307"/>
        <end position="320"/>
    </location>
</feature>
<dbReference type="EMBL" id="BGPR01089382">
    <property type="protein sequence ID" value="GBM15089.1"/>
    <property type="molecule type" value="Genomic_DNA"/>
</dbReference>
<feature type="region of interest" description="Disordered" evidence="1">
    <location>
        <begin position="305"/>
        <end position="326"/>
    </location>
</feature>
<comment type="caution">
    <text evidence="2">The sequence shown here is derived from an EMBL/GenBank/DDBJ whole genome shotgun (WGS) entry which is preliminary data.</text>
</comment>
<name>A0A4Y2DFS5_ARAVE</name>